<dbReference type="Gene3D" id="1.20.890.10">
    <property type="entry name" value="cAMP-dependent protein kinase regulatory subunit, dimerization-anchoring domain"/>
    <property type="match status" value="1"/>
</dbReference>
<evidence type="ECO:0000256" key="5">
    <source>
        <dbReference type="ARBA" id="ARBA00035651"/>
    </source>
</evidence>
<name>A0A154PG71_DUFNO</name>
<evidence type="ECO:0000313" key="7">
    <source>
        <dbReference type="EMBL" id="KZC10444.1"/>
    </source>
</evidence>
<dbReference type="PANTHER" id="PTHR14952">
    <property type="entry name" value="ROPPORIN-1-LIKE PROTEIN"/>
    <property type="match status" value="1"/>
</dbReference>
<reference evidence="7 8" key="1">
    <citation type="submission" date="2015-07" db="EMBL/GenBank/DDBJ databases">
        <title>The genome of Dufourea novaeangliae.</title>
        <authorList>
            <person name="Pan H."/>
            <person name="Kapheim K."/>
        </authorList>
    </citation>
    <scope>NUCLEOTIDE SEQUENCE [LARGE SCALE GENOMIC DNA]</scope>
    <source>
        <strain evidence="7">0120121106</strain>
        <tissue evidence="7">Whole body</tissue>
    </source>
</reference>
<organism evidence="7 8">
    <name type="scientific">Dufourea novaeangliae</name>
    <name type="common">Sweat bee</name>
    <dbReference type="NCBI Taxonomy" id="178035"/>
    <lineage>
        <taxon>Eukaryota</taxon>
        <taxon>Metazoa</taxon>
        <taxon>Ecdysozoa</taxon>
        <taxon>Arthropoda</taxon>
        <taxon>Hexapoda</taxon>
        <taxon>Insecta</taxon>
        <taxon>Pterygota</taxon>
        <taxon>Neoptera</taxon>
        <taxon>Endopterygota</taxon>
        <taxon>Hymenoptera</taxon>
        <taxon>Apocrita</taxon>
        <taxon>Aculeata</taxon>
        <taxon>Apoidea</taxon>
        <taxon>Anthophila</taxon>
        <taxon>Halictidae</taxon>
        <taxon>Rophitinae</taxon>
        <taxon>Dufourea</taxon>
    </lineage>
</organism>
<feature type="compositionally biased region" description="Basic and acidic residues" evidence="6">
    <location>
        <begin position="309"/>
        <end position="338"/>
    </location>
</feature>
<proteinExistence type="inferred from homology"/>
<evidence type="ECO:0000313" key="8">
    <source>
        <dbReference type="Proteomes" id="UP000076502"/>
    </source>
</evidence>
<protein>
    <submittedName>
        <fullName evidence="7">Ropporin-1-like protein</fullName>
    </submittedName>
</protein>
<gene>
    <name evidence="7" type="ORF">WN55_01873</name>
</gene>
<comment type="subcellular location">
    <subcellularLocation>
        <location evidence="1">Cell projection</location>
        <location evidence="1">Cilium</location>
        <location evidence="1">Flagellum</location>
    </subcellularLocation>
</comment>
<comment type="similarity">
    <text evidence="5">Belongs to the ropporin family.</text>
</comment>
<dbReference type="InterPro" id="IPR047844">
    <property type="entry name" value="ROP_DD"/>
</dbReference>
<accession>A0A154PG71</accession>
<dbReference type="PANTHER" id="PTHR14952:SF9">
    <property type="entry name" value="EF-HAND DOMAIN-CONTAINING PROTEIN"/>
    <property type="match status" value="1"/>
</dbReference>
<evidence type="ECO:0000256" key="4">
    <source>
        <dbReference type="ARBA" id="ARBA00023273"/>
    </source>
</evidence>
<keyword evidence="8" id="KW-1185">Reference proteome</keyword>
<keyword evidence="2" id="KW-0282">Flagellum</keyword>
<dbReference type="EMBL" id="KQ434890">
    <property type="protein sequence ID" value="KZC10444.1"/>
    <property type="molecule type" value="Genomic_DNA"/>
</dbReference>
<evidence type="ECO:0000256" key="1">
    <source>
        <dbReference type="ARBA" id="ARBA00004230"/>
    </source>
</evidence>
<dbReference type="SUPFAM" id="SSF47391">
    <property type="entry name" value="Dimerization-anchoring domain of cAMP-dependent PK regulatory subunit"/>
    <property type="match status" value="1"/>
</dbReference>
<evidence type="ECO:0000256" key="6">
    <source>
        <dbReference type="SAM" id="MobiDB-lite"/>
    </source>
</evidence>
<feature type="region of interest" description="Disordered" evidence="6">
    <location>
        <begin position="302"/>
        <end position="347"/>
    </location>
</feature>
<evidence type="ECO:0000256" key="3">
    <source>
        <dbReference type="ARBA" id="ARBA00023069"/>
    </source>
</evidence>
<dbReference type="Proteomes" id="UP000076502">
    <property type="component" value="Unassembled WGS sequence"/>
</dbReference>
<evidence type="ECO:0000256" key="2">
    <source>
        <dbReference type="ARBA" id="ARBA00022846"/>
    </source>
</evidence>
<keyword evidence="3" id="KW-0969">Cilium</keyword>
<dbReference type="GO" id="GO:0031514">
    <property type="term" value="C:motile cilium"/>
    <property type="evidence" value="ECO:0007669"/>
    <property type="project" value="UniProtKB-SubCell"/>
</dbReference>
<sequence length="480" mass="54327">MSDDVIYCAEQIKIPPTFPEILKVYVKSAIRTQPYDLLRWTCAYFRALANQDVPPVKERLEYPPFVHPTGVTPGYLKTLFNAFGPVEYVCIRSLLDRWQGMALPETTLYQILLVGKFTSARECHFYKFLAIACGFLGKNLFETMIYVCELLTEEPEGGSAMIPLPTFLRLYGYLAELNCSGEYPCVCEEKDTETEEPFQPCGPTSVSDETTSSTFESRLYPLPCTDIEGEEEHTGVDICGVASSENRSSGSLTVLKDYDSDTRPSELDDNDTLVEGIEILPIQPGEPQPRIEVGKLKYEIFRVQPTDQPPEKSKSEPVTDRHRDRRFLQDSRDSDKNDLSTTQTGDSFYLNFGEEEGEFVTPRFEEVDDYVPIGLEDILHGICECLEPVRETVRDPTPPPPDPLEVFLERMKNEVNEGRLQTVFRVPGIGSSISSNRITAIGLWLGDCARRQEGLVGPRNIRHFLCPDLQEDCDDNYIED</sequence>
<dbReference type="STRING" id="178035.A0A154PG71"/>
<dbReference type="CDD" id="cd23019">
    <property type="entry name" value="DD_ROP"/>
    <property type="match status" value="1"/>
</dbReference>
<dbReference type="OrthoDB" id="10067602at2759"/>
<dbReference type="AlphaFoldDB" id="A0A154PG71"/>
<keyword evidence="4" id="KW-0966">Cell projection</keyword>